<proteinExistence type="predicted"/>
<evidence type="ECO:0000313" key="1">
    <source>
        <dbReference type="EMBL" id="KAF7195020.1"/>
    </source>
</evidence>
<sequence length="289" mass="33537">MIFDLSFVRDRSLDDLKYANGRKQHLNTPLDRPPRRIPKVRRRPTQLAVSRDWYILALGSWLRIGTLIVSATTIHNLRESSAKLRSKIISVKLRIDKDGLDNYARTQHSLAQMDTQAARRSMARKFTKEVLDLCPNLKRLQLTRMEFTHFLENLDPYGIGPVDRAAWITAVHDESWTTIFVGHQNLQHLALSSRPSRGWGGDMYDYYSRSTITYINVRLKCRGILIDDHKAVAKAIGYDHSVSYGHKEYESALQMLRSLHACKYMYEPGQPGWHFFDAAWDWIYQNDLG</sequence>
<reference evidence="1" key="1">
    <citation type="submission" date="2020-04" db="EMBL/GenBank/DDBJ databases">
        <title>Draft genome resource of the tomato pathogen Pseudocercospora fuligena.</title>
        <authorList>
            <person name="Zaccaron A."/>
        </authorList>
    </citation>
    <scope>NUCLEOTIDE SEQUENCE</scope>
    <source>
        <strain evidence="1">PF001</strain>
    </source>
</reference>
<dbReference type="Proteomes" id="UP000660729">
    <property type="component" value="Unassembled WGS sequence"/>
</dbReference>
<dbReference type="EMBL" id="JABCIY010000044">
    <property type="protein sequence ID" value="KAF7195020.1"/>
    <property type="molecule type" value="Genomic_DNA"/>
</dbReference>
<organism evidence="1 2">
    <name type="scientific">Pseudocercospora fuligena</name>
    <dbReference type="NCBI Taxonomy" id="685502"/>
    <lineage>
        <taxon>Eukaryota</taxon>
        <taxon>Fungi</taxon>
        <taxon>Dikarya</taxon>
        <taxon>Ascomycota</taxon>
        <taxon>Pezizomycotina</taxon>
        <taxon>Dothideomycetes</taxon>
        <taxon>Dothideomycetidae</taxon>
        <taxon>Mycosphaerellales</taxon>
        <taxon>Mycosphaerellaceae</taxon>
        <taxon>Pseudocercospora</taxon>
    </lineage>
</organism>
<name>A0A8H6VQC1_9PEZI</name>
<comment type="caution">
    <text evidence="1">The sequence shown here is derived from an EMBL/GenBank/DDBJ whole genome shotgun (WGS) entry which is preliminary data.</text>
</comment>
<keyword evidence="2" id="KW-1185">Reference proteome</keyword>
<protein>
    <submittedName>
        <fullName evidence="1">Uncharacterized protein</fullName>
    </submittedName>
</protein>
<dbReference type="AlphaFoldDB" id="A0A8H6VQC1"/>
<gene>
    <name evidence="1" type="ORF">HII31_03694</name>
</gene>
<accession>A0A8H6VQC1</accession>
<evidence type="ECO:0000313" key="2">
    <source>
        <dbReference type="Proteomes" id="UP000660729"/>
    </source>
</evidence>